<evidence type="ECO:0000256" key="22">
    <source>
        <dbReference type="ARBA" id="ARBA00023136"/>
    </source>
</evidence>
<dbReference type="Pfam" id="PF00175">
    <property type="entry name" value="NAD_binding_1"/>
    <property type="match status" value="1"/>
</dbReference>
<evidence type="ECO:0000256" key="24">
    <source>
        <dbReference type="ARBA" id="ARBA00030032"/>
    </source>
</evidence>
<dbReference type="SUPFAM" id="SSF52343">
    <property type="entry name" value="Ferredoxin reductase-like, C-terminal NADP-linked domain"/>
    <property type="match status" value="1"/>
</dbReference>
<dbReference type="EMBL" id="LRPB01000003">
    <property type="protein sequence ID" value="KYG85475.1"/>
    <property type="molecule type" value="Genomic_DNA"/>
</dbReference>
<evidence type="ECO:0000256" key="1">
    <source>
        <dbReference type="ARBA" id="ARBA00001974"/>
    </source>
</evidence>
<dbReference type="Pfam" id="PF00111">
    <property type="entry name" value="Fer2"/>
    <property type="match status" value="1"/>
</dbReference>
<dbReference type="InterPro" id="IPR017927">
    <property type="entry name" value="FAD-bd_FR_type"/>
</dbReference>
<keyword evidence="8 27" id="KW-0813">Transport</keyword>
<dbReference type="GO" id="GO:0006814">
    <property type="term" value="P:sodium ion transport"/>
    <property type="evidence" value="ECO:0007669"/>
    <property type="project" value="UniProtKB-UniRule"/>
</dbReference>
<protein>
    <recommendedName>
        <fullName evidence="7 27">Na(+)-translocating NADH-quinone reductase subunit F</fullName>
        <shortName evidence="27">Na(+)-NQR subunit F</shortName>
        <shortName evidence="27">Na(+)-translocating NQR subunit F</shortName>
        <ecNumber evidence="6 27">7.2.1.1</ecNumber>
    </recommendedName>
    <alternativeName>
        <fullName evidence="25 27">NQR complex subunit F</fullName>
    </alternativeName>
    <alternativeName>
        <fullName evidence="24 27">NQR-1 subunit F</fullName>
    </alternativeName>
</protein>
<keyword evidence="11 27" id="KW-0285">Flavoprotein</keyword>
<comment type="subcellular location">
    <subcellularLocation>
        <location evidence="3">Cell inner membrane</location>
    </subcellularLocation>
    <subcellularLocation>
        <location evidence="27">Cell membrane</location>
        <topology evidence="27">Single-pass membrane protein</topology>
    </subcellularLocation>
</comment>
<dbReference type="NCBIfam" id="TIGR01941">
    <property type="entry name" value="nqrF"/>
    <property type="match status" value="1"/>
</dbReference>
<dbReference type="SUPFAM" id="SSF54292">
    <property type="entry name" value="2Fe-2S ferredoxin-like"/>
    <property type="match status" value="1"/>
</dbReference>
<dbReference type="HAMAP" id="MF_00430">
    <property type="entry name" value="NqrF"/>
    <property type="match status" value="1"/>
</dbReference>
<comment type="caution">
    <text evidence="30">The sequence shown here is derived from an EMBL/GenBank/DDBJ whole genome shotgun (WGS) entry which is preliminary data.</text>
</comment>
<dbReference type="GO" id="GO:0005886">
    <property type="term" value="C:plasma membrane"/>
    <property type="evidence" value="ECO:0007669"/>
    <property type="project" value="UniProtKB-SubCell"/>
</dbReference>
<dbReference type="GO" id="GO:0009055">
    <property type="term" value="F:electron transfer activity"/>
    <property type="evidence" value="ECO:0007669"/>
    <property type="project" value="UniProtKB-UniRule"/>
</dbReference>
<keyword evidence="21 27" id="KW-0830">Ubiquinone</keyword>
<feature type="domain" description="2Fe-2S ferredoxin-type" evidence="28">
    <location>
        <begin position="34"/>
        <end position="128"/>
    </location>
</feature>
<dbReference type="AlphaFoldDB" id="A0A150Y3M2"/>
<keyword evidence="13 27" id="KW-0479">Metal-binding</keyword>
<evidence type="ECO:0000256" key="23">
    <source>
        <dbReference type="ARBA" id="ARBA00023201"/>
    </source>
</evidence>
<dbReference type="GO" id="GO:0051537">
    <property type="term" value="F:2 iron, 2 sulfur cluster binding"/>
    <property type="evidence" value="ECO:0007669"/>
    <property type="project" value="UniProtKB-KW"/>
</dbReference>
<dbReference type="PANTHER" id="PTHR43644">
    <property type="entry name" value="NA(+)-TRANSLOCATING NADH-QUINONE REDUCTASE SUBUNIT"/>
    <property type="match status" value="1"/>
</dbReference>
<dbReference type="FunFam" id="3.40.50.80:FF:000014">
    <property type="entry name" value="Na(+)-translocating NADH-quinone reductase subunit F"/>
    <property type="match status" value="1"/>
</dbReference>
<keyword evidence="17 27" id="KW-0411">Iron-sulfur</keyword>
<dbReference type="InterPro" id="IPR010205">
    <property type="entry name" value="NqrF"/>
</dbReference>
<dbReference type="InterPro" id="IPR012675">
    <property type="entry name" value="Beta-grasp_dom_sf"/>
</dbReference>
<reference evidence="30 31" key="1">
    <citation type="submission" date="2016-01" db="EMBL/GenBank/DDBJ databases">
        <title>Genome sequencing of Roseivirga seohaensis SW-152.</title>
        <authorList>
            <person name="Selvaratnam C."/>
            <person name="Thevarajoo S."/>
            <person name="Goh K.M."/>
            <person name="Ee R."/>
            <person name="Chan K.-G."/>
            <person name="Chong C.S."/>
        </authorList>
    </citation>
    <scope>NUCLEOTIDE SEQUENCE [LARGE SCALE GENOMIC DNA]</scope>
    <source>
        <strain evidence="30 31">SW-152</strain>
    </source>
</reference>
<evidence type="ECO:0000256" key="17">
    <source>
        <dbReference type="ARBA" id="ARBA00023014"/>
    </source>
</evidence>
<comment type="catalytic activity">
    <reaction evidence="26 27">
        <text>a ubiquinone + n Na(+)(in) + NADH + H(+) = a ubiquinol + n Na(+)(out) + NAD(+)</text>
        <dbReference type="Rhea" id="RHEA:47748"/>
        <dbReference type="Rhea" id="RHEA-COMP:9565"/>
        <dbReference type="Rhea" id="RHEA-COMP:9566"/>
        <dbReference type="ChEBI" id="CHEBI:15378"/>
        <dbReference type="ChEBI" id="CHEBI:16389"/>
        <dbReference type="ChEBI" id="CHEBI:17976"/>
        <dbReference type="ChEBI" id="CHEBI:29101"/>
        <dbReference type="ChEBI" id="CHEBI:57540"/>
        <dbReference type="ChEBI" id="CHEBI:57945"/>
        <dbReference type="EC" id="7.2.1.1"/>
    </reaction>
</comment>
<dbReference type="GO" id="GO:0046872">
    <property type="term" value="F:metal ion binding"/>
    <property type="evidence" value="ECO:0007669"/>
    <property type="project" value="UniProtKB-KW"/>
</dbReference>
<evidence type="ECO:0000256" key="18">
    <source>
        <dbReference type="ARBA" id="ARBA00023027"/>
    </source>
</evidence>
<keyword evidence="15 27" id="KW-1278">Translocase</keyword>
<keyword evidence="27" id="KW-0812">Transmembrane</keyword>
<evidence type="ECO:0000256" key="16">
    <source>
        <dbReference type="ARBA" id="ARBA00023004"/>
    </source>
</evidence>
<dbReference type="CDD" id="cd00207">
    <property type="entry name" value="fer2"/>
    <property type="match status" value="1"/>
</dbReference>
<keyword evidence="18 27" id="KW-0520">NAD</keyword>
<dbReference type="GO" id="GO:0016655">
    <property type="term" value="F:oxidoreductase activity, acting on NAD(P)H, quinone or similar compound as acceptor"/>
    <property type="evidence" value="ECO:0007669"/>
    <property type="project" value="InterPro"/>
</dbReference>
<dbReference type="PANTHER" id="PTHR43644:SF1">
    <property type="entry name" value="NAD(P)H-FLAVIN REDUCTASE"/>
    <property type="match status" value="1"/>
</dbReference>
<evidence type="ECO:0000256" key="11">
    <source>
        <dbReference type="ARBA" id="ARBA00022630"/>
    </source>
</evidence>
<keyword evidence="19 27" id="KW-0915">Sodium</keyword>
<dbReference type="InterPro" id="IPR008333">
    <property type="entry name" value="Cbr1-like_FAD-bd_dom"/>
</dbReference>
<keyword evidence="14 27" id="KW-0274">FAD</keyword>
<evidence type="ECO:0000256" key="8">
    <source>
        <dbReference type="ARBA" id="ARBA00022448"/>
    </source>
</evidence>
<proteinExistence type="inferred from homology"/>
<feature type="binding site" evidence="27">
    <location>
        <position position="71"/>
    </location>
    <ligand>
        <name>[2Fe-2S] cluster</name>
        <dbReference type="ChEBI" id="CHEBI:190135"/>
    </ligand>
</feature>
<dbReference type="InterPro" id="IPR001433">
    <property type="entry name" value="OxRdtase_FAD/NAD-bd"/>
</dbReference>
<evidence type="ECO:0000256" key="3">
    <source>
        <dbReference type="ARBA" id="ARBA00004533"/>
    </source>
</evidence>
<evidence type="ECO:0000256" key="5">
    <source>
        <dbReference type="ARBA" id="ARBA00011309"/>
    </source>
</evidence>
<accession>A0A150Y3M2</accession>
<keyword evidence="12 27" id="KW-0001">2Fe-2S</keyword>
<dbReference type="InterPro" id="IPR039261">
    <property type="entry name" value="FNR_nucleotide-bd"/>
</dbReference>
<comment type="similarity">
    <text evidence="4 27">Belongs to the NqrF family.</text>
</comment>
<evidence type="ECO:0000259" key="29">
    <source>
        <dbReference type="PROSITE" id="PS51384"/>
    </source>
</evidence>
<feature type="domain" description="FAD-binding FR-type" evidence="29">
    <location>
        <begin position="131"/>
        <end position="285"/>
    </location>
</feature>
<gene>
    <name evidence="27" type="primary">nqrF</name>
    <name evidence="30" type="ORF">AWW67_15205</name>
</gene>
<dbReference type="EC" id="7.2.1.1" evidence="6 27"/>
<evidence type="ECO:0000256" key="27">
    <source>
        <dbReference type="HAMAP-Rule" id="MF_00430"/>
    </source>
</evidence>
<dbReference type="PROSITE" id="PS51384">
    <property type="entry name" value="FAD_FR"/>
    <property type="match status" value="1"/>
</dbReference>
<evidence type="ECO:0000256" key="20">
    <source>
        <dbReference type="ARBA" id="ARBA00023065"/>
    </source>
</evidence>
<evidence type="ECO:0000259" key="28">
    <source>
        <dbReference type="PROSITE" id="PS51085"/>
    </source>
</evidence>
<comment type="function">
    <text evidence="2 27">NQR complex catalyzes the reduction of ubiquinone-1 to ubiquinol by two successive reactions, coupled with the transport of Na(+) ions from the cytoplasm to the periplasm. The first step is catalyzed by NqrF, which accepts electrons from NADH and reduces ubiquinone-1 to ubisemiquinone by a one-electron transfer pathway.</text>
</comment>
<evidence type="ECO:0000256" key="2">
    <source>
        <dbReference type="ARBA" id="ARBA00002972"/>
    </source>
</evidence>
<evidence type="ECO:0000256" key="4">
    <source>
        <dbReference type="ARBA" id="ARBA00005570"/>
    </source>
</evidence>
<keyword evidence="22 27" id="KW-0472">Membrane</keyword>
<comment type="cofactor">
    <cofactor evidence="27">
        <name>[2Fe-2S] cluster</name>
        <dbReference type="ChEBI" id="CHEBI:190135"/>
    </cofactor>
    <text evidence="27">Binds 1 [2Fe-2S] cluster.</text>
</comment>
<keyword evidence="27" id="KW-1133">Transmembrane helix</keyword>
<evidence type="ECO:0000256" key="13">
    <source>
        <dbReference type="ARBA" id="ARBA00022723"/>
    </source>
</evidence>
<dbReference type="SUPFAM" id="SSF63380">
    <property type="entry name" value="Riboflavin synthase domain-like"/>
    <property type="match status" value="1"/>
</dbReference>
<keyword evidence="23 27" id="KW-0739">Sodium transport</keyword>
<dbReference type="Gene3D" id="3.10.20.30">
    <property type="match status" value="1"/>
</dbReference>
<feature type="binding site" evidence="27">
    <location>
        <position position="77"/>
    </location>
    <ligand>
        <name>[2Fe-2S] cluster</name>
        <dbReference type="ChEBI" id="CHEBI:190135"/>
    </ligand>
</feature>
<evidence type="ECO:0000256" key="7">
    <source>
        <dbReference type="ARBA" id="ARBA00019729"/>
    </source>
</evidence>
<evidence type="ECO:0000256" key="26">
    <source>
        <dbReference type="ARBA" id="ARBA00048891"/>
    </source>
</evidence>
<dbReference type="InterPro" id="IPR017938">
    <property type="entry name" value="Riboflavin_synthase-like_b-brl"/>
</dbReference>
<name>A0A150Y3M2_9BACT</name>
<organism evidence="30 31">
    <name type="scientific">Roseivirga seohaensis</name>
    <dbReference type="NCBI Taxonomy" id="1914963"/>
    <lineage>
        <taxon>Bacteria</taxon>
        <taxon>Pseudomonadati</taxon>
        <taxon>Bacteroidota</taxon>
        <taxon>Cytophagia</taxon>
        <taxon>Cytophagales</taxon>
        <taxon>Roseivirgaceae</taxon>
        <taxon>Roseivirga</taxon>
    </lineage>
</organism>
<comment type="subunit">
    <text evidence="5 27">Composed of six subunits; NqrA, NqrB, NqrC, NqrD, NqrE and NqrF.</text>
</comment>
<evidence type="ECO:0000256" key="14">
    <source>
        <dbReference type="ARBA" id="ARBA00022827"/>
    </source>
</evidence>
<evidence type="ECO:0000256" key="15">
    <source>
        <dbReference type="ARBA" id="ARBA00022967"/>
    </source>
</evidence>
<dbReference type="RefSeq" id="WP_062299931.1">
    <property type="nucleotide sequence ID" value="NZ_LRPB01000003.1"/>
</dbReference>
<evidence type="ECO:0000256" key="25">
    <source>
        <dbReference type="ARBA" id="ARBA00030787"/>
    </source>
</evidence>
<evidence type="ECO:0000313" key="31">
    <source>
        <dbReference type="Proteomes" id="UP000075663"/>
    </source>
</evidence>
<dbReference type="Pfam" id="PF00970">
    <property type="entry name" value="FAD_binding_6"/>
    <property type="match status" value="1"/>
</dbReference>
<dbReference type="Gene3D" id="2.40.30.10">
    <property type="entry name" value="Translation factors"/>
    <property type="match status" value="1"/>
</dbReference>
<keyword evidence="10" id="KW-0997">Cell inner membrane</keyword>
<dbReference type="STRING" id="1914963.AWW67_15205"/>
<feature type="binding site" evidence="27">
    <location>
        <position position="80"/>
    </location>
    <ligand>
        <name>[2Fe-2S] cluster</name>
        <dbReference type="ChEBI" id="CHEBI:190135"/>
    </ligand>
</feature>
<evidence type="ECO:0000256" key="21">
    <source>
        <dbReference type="ARBA" id="ARBA00023075"/>
    </source>
</evidence>
<evidence type="ECO:0000256" key="12">
    <source>
        <dbReference type="ARBA" id="ARBA00022714"/>
    </source>
</evidence>
<keyword evidence="16 27" id="KW-0408">Iron</keyword>
<evidence type="ECO:0000256" key="19">
    <source>
        <dbReference type="ARBA" id="ARBA00023053"/>
    </source>
</evidence>
<dbReference type="Proteomes" id="UP000075663">
    <property type="component" value="Unassembled WGS sequence"/>
</dbReference>
<evidence type="ECO:0000256" key="6">
    <source>
        <dbReference type="ARBA" id="ARBA00013099"/>
    </source>
</evidence>
<dbReference type="PROSITE" id="PS51085">
    <property type="entry name" value="2FE2S_FER_2"/>
    <property type="match status" value="1"/>
</dbReference>
<dbReference type="CDD" id="cd06188">
    <property type="entry name" value="NADH_quinone_reductase"/>
    <property type="match status" value="1"/>
</dbReference>
<evidence type="ECO:0000256" key="9">
    <source>
        <dbReference type="ARBA" id="ARBA00022475"/>
    </source>
</evidence>
<keyword evidence="20 27" id="KW-0406">Ion transport</keyword>
<feature type="binding site" evidence="27">
    <location>
        <position position="112"/>
    </location>
    <ligand>
        <name>[2Fe-2S] cluster</name>
        <dbReference type="ChEBI" id="CHEBI:190135"/>
    </ligand>
</feature>
<dbReference type="InterPro" id="IPR036010">
    <property type="entry name" value="2Fe-2S_ferredoxin-like_sf"/>
</dbReference>
<dbReference type="Gene3D" id="3.40.50.80">
    <property type="entry name" value="Nucleotide-binding domain of ferredoxin-NADP reductase (FNR) module"/>
    <property type="match status" value="1"/>
</dbReference>
<sequence length="434" mass="48541">MSSVIITSVVAFSAVILLLVLILLYAQSKLVQSGDVKIIVNGDEANPIITSAGSTLLNTLSSQKIFLPSACGGGGTCAMCKCTVNEGGGDVLPTEVGHLNRAEQKEGVRLSCQVKVKNDMRIQIPEEIFGIKKWECEVVSNYNVASFIKEFVVKLPEGEHLEFEAGGYIQVDVPPVVCDFKTINIEPHPNDPAGPDKFKGDWDKFQLWDLKMVNEEEIFRAYSMANHPAEGNIIMLNIRIATPPWDRANNKWMDVNPGICSSYVFTRKPGDKVTISGPYGEFFIKPTDAEMLYVGGGAGMAPMRSHLFHLFHTLKTGRKVSYWYGGRSKRELFYLDDFQKIEKEFPNFRFYLVLSEPMPEDNWVEKKDINDKEGDGFLGFVHQAVIDQYLSKHDSPEDIEFYFCGPPMMNAAVIKMCDDWGVPPENVAFDDFGG</sequence>
<dbReference type="PIRSF" id="PIRSF000044">
    <property type="entry name" value="Cis_Diol_DH_RD"/>
    <property type="match status" value="1"/>
</dbReference>
<comment type="cofactor">
    <cofactor evidence="1 27">
        <name>FAD</name>
        <dbReference type="ChEBI" id="CHEBI:57692"/>
    </cofactor>
</comment>
<evidence type="ECO:0000313" key="30">
    <source>
        <dbReference type="EMBL" id="KYG85475.1"/>
    </source>
</evidence>
<evidence type="ECO:0000256" key="10">
    <source>
        <dbReference type="ARBA" id="ARBA00022519"/>
    </source>
</evidence>
<keyword evidence="9 27" id="KW-1003">Cell membrane</keyword>
<dbReference type="InterPro" id="IPR001041">
    <property type="entry name" value="2Fe-2S_ferredoxin-type"/>
</dbReference>